<accession>A0A132MYF5</accession>
<evidence type="ECO:0000313" key="2">
    <source>
        <dbReference type="Proteomes" id="UP000070188"/>
    </source>
</evidence>
<sequence length="135" mass="14906">MPRARTALHFCYDPTGERYGLPTYPWRMAPAGLATRRQLLALELRPGQREPVAQILWRRGRRRAYLYEIAKAKPKRIPTLAQLAAIERALAARRTCTRCGTDAGYCLPRRWDGCPACDPAGTVGAPAGAAGHPIP</sequence>
<dbReference type="EMBL" id="LAXD01000001">
    <property type="protein sequence ID" value="KWX02756.1"/>
    <property type="molecule type" value="Genomic_DNA"/>
</dbReference>
<reference evidence="2" key="1">
    <citation type="submission" date="2015-04" db="EMBL/GenBank/DDBJ databases">
        <title>Physiological reanalysis, assessment of diazotrophy, and genome sequences of multiple isolates of Streptomyces thermoautotrophicus.</title>
        <authorList>
            <person name="MacKellar D.C."/>
            <person name="Lieber L."/>
            <person name="Norman J."/>
            <person name="Bolger A."/>
            <person name="Tobin C."/>
            <person name="Murray J.W."/>
            <person name="Chang R."/>
            <person name="Ford T."/>
            <person name="Nguyen P.Q."/>
            <person name="Woodward J."/>
            <person name="Permingeat H."/>
            <person name="Joshi N.S."/>
            <person name="Silver P.A."/>
            <person name="Usadel B."/>
            <person name="Rutherford A.W."/>
            <person name="Friesen M."/>
            <person name="Prell J."/>
        </authorList>
    </citation>
    <scope>NUCLEOTIDE SEQUENCE [LARGE SCALE GENOMIC DNA]</scope>
    <source>
        <strain evidence="2">H1</strain>
    </source>
</reference>
<dbReference type="InterPro" id="IPR048142">
    <property type="entry name" value="QRL_CxxC_CxxC"/>
</dbReference>
<proteinExistence type="predicted"/>
<dbReference type="PATRIC" id="fig|1469144.10.peg.4075"/>
<comment type="caution">
    <text evidence="1">The sequence shown here is derived from an EMBL/GenBank/DDBJ whole genome shotgun (WGS) entry which is preliminary data.</text>
</comment>
<dbReference type="RefSeq" id="WP_232778563.1">
    <property type="nucleotide sequence ID" value="NZ_CP171739.1"/>
</dbReference>
<dbReference type="Proteomes" id="UP000070188">
    <property type="component" value="Unassembled WGS sequence"/>
</dbReference>
<organism evidence="1 2">
    <name type="scientific">Carbonactinospora thermoautotrophica</name>
    <dbReference type="NCBI Taxonomy" id="1469144"/>
    <lineage>
        <taxon>Bacteria</taxon>
        <taxon>Bacillati</taxon>
        <taxon>Actinomycetota</taxon>
        <taxon>Actinomycetes</taxon>
        <taxon>Kitasatosporales</taxon>
        <taxon>Carbonactinosporaceae</taxon>
        <taxon>Carbonactinospora</taxon>
    </lineage>
</organism>
<dbReference type="AlphaFoldDB" id="A0A132MYF5"/>
<dbReference type="STRING" id="1469144.LI90_3802"/>
<dbReference type="NCBIfam" id="NF041638">
    <property type="entry name" value="QRL_CxxC_CxxC"/>
    <property type="match status" value="1"/>
</dbReference>
<keyword evidence="2" id="KW-1185">Reference proteome</keyword>
<protein>
    <submittedName>
        <fullName evidence="1">Uncharacterized protein</fullName>
    </submittedName>
</protein>
<name>A0A132MYF5_9ACTN</name>
<evidence type="ECO:0000313" key="1">
    <source>
        <dbReference type="EMBL" id="KWX02756.1"/>
    </source>
</evidence>
<gene>
    <name evidence="1" type="ORF">LI90_3802</name>
</gene>